<dbReference type="EMBL" id="SHNP01000005">
    <property type="protein sequence ID" value="MCX2974915.1"/>
    <property type="molecule type" value="Genomic_DNA"/>
</dbReference>
<evidence type="ECO:0000313" key="6">
    <source>
        <dbReference type="EMBL" id="MCX2974915.1"/>
    </source>
</evidence>
<keyword evidence="7" id="KW-1185">Reference proteome</keyword>
<protein>
    <recommendedName>
        <fullName evidence="8">Zinc/iron permease</fullName>
    </recommendedName>
</protein>
<keyword evidence="3 5" id="KW-1133">Transmembrane helix</keyword>
<feature type="transmembrane region" description="Helical" evidence="5">
    <location>
        <begin position="270"/>
        <end position="292"/>
    </location>
</feature>
<evidence type="ECO:0008006" key="8">
    <source>
        <dbReference type="Google" id="ProtNLM"/>
    </source>
</evidence>
<sequence length="295" mass="31164">MAALPSGHYLVMSASPTLTLLAYSVAIACFSLVGGLLPNWVRMTHTRTQLVMSLVSGLMLGVAFYHLLPHSIAISGQAGAVDNSVWWLMVGLITMLLLLRMFHFHQHDFSGSTDEHHDHGHHHSHDHQSAAHSLSWVGIAMGLALHTLIDGVALGAVMLGESAEGSTAALAGFGVFLAILLHKPLDAMSITTVMEAGGWDRGARATTNLLFAFMCPLGALLFFFGVDLVGSARDAIVGGALAFSAGAFICIALSDLLPEVHFHSHDRGKLTLAFLLGIVIAYGIGALEPAAIHHG</sequence>
<feature type="transmembrane region" description="Helical" evidence="5">
    <location>
        <begin position="20"/>
        <end position="38"/>
    </location>
</feature>
<dbReference type="PANTHER" id="PTHR11040">
    <property type="entry name" value="ZINC/IRON TRANSPORTER"/>
    <property type="match status" value="1"/>
</dbReference>
<feature type="transmembrane region" description="Helical" evidence="5">
    <location>
        <begin position="235"/>
        <end position="258"/>
    </location>
</feature>
<reference evidence="6" key="1">
    <citation type="submission" date="2019-02" db="EMBL/GenBank/DDBJ databases">
        <authorList>
            <person name="Li S.-H."/>
        </authorList>
    </citation>
    <scope>NUCLEOTIDE SEQUENCE</scope>
    <source>
        <strain evidence="6">IMCC8485</strain>
    </source>
</reference>
<comment type="caution">
    <text evidence="6">The sequence shown here is derived from an EMBL/GenBank/DDBJ whole genome shotgun (WGS) entry which is preliminary data.</text>
</comment>
<dbReference type="Pfam" id="PF02535">
    <property type="entry name" value="Zip"/>
    <property type="match status" value="1"/>
</dbReference>
<keyword evidence="2 5" id="KW-0812">Transmembrane</keyword>
<evidence type="ECO:0000256" key="2">
    <source>
        <dbReference type="ARBA" id="ARBA00022692"/>
    </source>
</evidence>
<dbReference type="InterPro" id="IPR003689">
    <property type="entry name" value="ZIP"/>
</dbReference>
<keyword evidence="4 5" id="KW-0472">Membrane</keyword>
<feature type="transmembrane region" description="Helical" evidence="5">
    <location>
        <begin position="50"/>
        <end position="68"/>
    </location>
</feature>
<feature type="transmembrane region" description="Helical" evidence="5">
    <location>
        <begin position="84"/>
        <end position="102"/>
    </location>
</feature>
<proteinExistence type="predicted"/>
<feature type="transmembrane region" description="Helical" evidence="5">
    <location>
        <begin position="134"/>
        <end position="159"/>
    </location>
</feature>
<name>A0ABT3SZ55_9GAMM</name>
<gene>
    <name evidence="6" type="ORF">EYC87_15080</name>
</gene>
<evidence type="ECO:0000256" key="5">
    <source>
        <dbReference type="SAM" id="Phobius"/>
    </source>
</evidence>
<dbReference type="PANTHER" id="PTHR11040:SF44">
    <property type="entry name" value="PROTEIN ZNTC-RELATED"/>
    <property type="match status" value="1"/>
</dbReference>
<dbReference type="Proteomes" id="UP001143307">
    <property type="component" value="Unassembled WGS sequence"/>
</dbReference>
<accession>A0ABT3SZ55</accession>
<evidence type="ECO:0000256" key="3">
    <source>
        <dbReference type="ARBA" id="ARBA00022989"/>
    </source>
</evidence>
<feature type="transmembrane region" description="Helical" evidence="5">
    <location>
        <begin position="165"/>
        <end position="181"/>
    </location>
</feature>
<evidence type="ECO:0000313" key="7">
    <source>
        <dbReference type="Proteomes" id="UP001143307"/>
    </source>
</evidence>
<evidence type="ECO:0000256" key="1">
    <source>
        <dbReference type="ARBA" id="ARBA00004141"/>
    </source>
</evidence>
<comment type="subcellular location">
    <subcellularLocation>
        <location evidence="1">Membrane</location>
        <topology evidence="1">Multi-pass membrane protein</topology>
    </subcellularLocation>
</comment>
<organism evidence="6 7">
    <name type="scientific">Candidatus Seongchinamella marina</name>
    <dbReference type="NCBI Taxonomy" id="2518990"/>
    <lineage>
        <taxon>Bacteria</taxon>
        <taxon>Pseudomonadati</taxon>
        <taxon>Pseudomonadota</taxon>
        <taxon>Gammaproteobacteria</taxon>
        <taxon>Cellvibrionales</taxon>
        <taxon>Halieaceae</taxon>
        <taxon>Seongchinamella</taxon>
    </lineage>
</organism>
<evidence type="ECO:0000256" key="4">
    <source>
        <dbReference type="ARBA" id="ARBA00023136"/>
    </source>
</evidence>
<feature type="transmembrane region" description="Helical" evidence="5">
    <location>
        <begin position="209"/>
        <end position="229"/>
    </location>
</feature>